<dbReference type="GO" id="GO:0000156">
    <property type="term" value="F:phosphorelay response regulator activity"/>
    <property type="evidence" value="ECO:0007669"/>
    <property type="project" value="InterPro"/>
</dbReference>
<evidence type="ECO:0000313" key="3">
    <source>
        <dbReference type="Proteomes" id="UP000184038"/>
    </source>
</evidence>
<proteinExistence type="predicted"/>
<sequence length="150" mass="17237">MGVNMKIKLIIDKKYEDTQILICAKENTKEVKKIYHTVESAVNAGITAYDGDKVSILSSADIIHIYTQDLKVYAATVNGIYRLHQRLYELEQELDESRFIRVSNSEIVNIKKIKRMDTSLAGTIRMYLDCGREVYVSRRYVTKIKKALGI</sequence>
<dbReference type="GO" id="GO:0003677">
    <property type="term" value="F:DNA binding"/>
    <property type="evidence" value="ECO:0007669"/>
    <property type="project" value="InterPro"/>
</dbReference>
<dbReference type="Gene3D" id="2.40.50.1020">
    <property type="entry name" value="LytTr DNA-binding domain"/>
    <property type="match status" value="1"/>
</dbReference>
<organism evidence="2 3">
    <name type="scientific">Anaerosporobacter mobilis DSM 15930</name>
    <dbReference type="NCBI Taxonomy" id="1120996"/>
    <lineage>
        <taxon>Bacteria</taxon>
        <taxon>Bacillati</taxon>
        <taxon>Bacillota</taxon>
        <taxon>Clostridia</taxon>
        <taxon>Lachnospirales</taxon>
        <taxon>Lachnospiraceae</taxon>
        <taxon>Anaerosporobacter</taxon>
    </lineage>
</organism>
<dbReference type="PANTHER" id="PTHR37299">
    <property type="entry name" value="TRANSCRIPTIONAL REGULATOR-RELATED"/>
    <property type="match status" value="1"/>
</dbReference>
<dbReference type="Pfam" id="PF04397">
    <property type="entry name" value="LytTR"/>
    <property type="match status" value="1"/>
</dbReference>
<dbReference type="EMBL" id="FRCP01000007">
    <property type="protein sequence ID" value="SHM17631.1"/>
    <property type="molecule type" value="Genomic_DNA"/>
</dbReference>
<dbReference type="InterPro" id="IPR007492">
    <property type="entry name" value="LytTR_DNA-bd_dom"/>
</dbReference>
<dbReference type="OrthoDB" id="3186525at2"/>
<evidence type="ECO:0000259" key="1">
    <source>
        <dbReference type="PROSITE" id="PS50930"/>
    </source>
</evidence>
<protein>
    <submittedName>
        <fullName evidence="2">Transcriptional regulator, LytTR family</fullName>
    </submittedName>
</protein>
<accession>A0A1M7GN72</accession>
<dbReference type="Proteomes" id="UP000184038">
    <property type="component" value="Unassembled WGS sequence"/>
</dbReference>
<reference evidence="2 3" key="1">
    <citation type="submission" date="2016-11" db="EMBL/GenBank/DDBJ databases">
        <authorList>
            <person name="Jaros S."/>
            <person name="Januszkiewicz K."/>
            <person name="Wedrychowicz H."/>
        </authorList>
    </citation>
    <scope>NUCLEOTIDE SEQUENCE [LARGE SCALE GENOMIC DNA]</scope>
    <source>
        <strain evidence="2 3">DSM 15930</strain>
    </source>
</reference>
<dbReference type="SMART" id="SM00850">
    <property type="entry name" value="LytTR"/>
    <property type="match status" value="1"/>
</dbReference>
<dbReference type="PROSITE" id="PS50930">
    <property type="entry name" value="HTH_LYTTR"/>
    <property type="match status" value="1"/>
</dbReference>
<dbReference type="STRING" id="1120996.SAMN02746066_01015"/>
<name>A0A1M7GN72_9FIRM</name>
<dbReference type="InterPro" id="IPR046947">
    <property type="entry name" value="LytR-like"/>
</dbReference>
<dbReference type="PANTHER" id="PTHR37299:SF4">
    <property type="entry name" value="TRANSCRIPTIONAL REGULATOR"/>
    <property type="match status" value="1"/>
</dbReference>
<keyword evidence="3" id="KW-1185">Reference proteome</keyword>
<evidence type="ECO:0000313" key="2">
    <source>
        <dbReference type="EMBL" id="SHM17631.1"/>
    </source>
</evidence>
<dbReference type="AlphaFoldDB" id="A0A1M7GN72"/>
<feature type="domain" description="HTH LytTR-type" evidence="1">
    <location>
        <begin position="46"/>
        <end position="150"/>
    </location>
</feature>
<gene>
    <name evidence="2" type="ORF">SAMN02746066_01015</name>
</gene>